<comment type="subcellular location">
    <subcellularLocation>
        <location evidence="1">Membrane</location>
        <topology evidence="1">Multi-pass membrane protein</topology>
    </subcellularLocation>
</comment>
<comment type="caution">
    <text evidence="9">The sequence shown here is derived from an EMBL/GenBank/DDBJ whole genome shotgun (WGS) entry which is preliminary data.</text>
</comment>
<dbReference type="PANTHER" id="PTHR20855">
    <property type="entry name" value="ADIPOR/PROGESTIN RECEPTOR-RELATED"/>
    <property type="match status" value="1"/>
</dbReference>
<evidence type="ECO:0000256" key="3">
    <source>
        <dbReference type="ARBA" id="ARBA00022692"/>
    </source>
</evidence>
<proteinExistence type="inferred from homology"/>
<evidence type="ECO:0000256" key="1">
    <source>
        <dbReference type="ARBA" id="ARBA00004141"/>
    </source>
</evidence>
<feature type="region of interest" description="Disordered" evidence="7">
    <location>
        <begin position="74"/>
        <end position="97"/>
    </location>
</feature>
<feature type="transmembrane region" description="Helical" evidence="8">
    <location>
        <begin position="247"/>
        <end position="266"/>
    </location>
</feature>
<keyword evidence="9" id="KW-0675">Receptor</keyword>
<feature type="transmembrane region" description="Helical" evidence="8">
    <location>
        <begin position="349"/>
        <end position="365"/>
    </location>
</feature>
<evidence type="ECO:0000313" key="9">
    <source>
        <dbReference type="EMBL" id="GFR07944.1"/>
    </source>
</evidence>
<sequence>MNFDEIVGSHSLCRKRHSKSDPGNLNLKIPHVFLDDTSIRDAYFADSSASEDQHIFSSGELSNDDEDIDVASMSHPDAPRTAEHVHKEAEQGENLTRKGQKEAWKVCNFSSLPKWMQDNDYLLRGHRPPLPSFSECFRSMFRIHTETGNIWTHFLGCVSFIGIAFYFLTRPSNQIQWREKVVFAIFFAGVITCLGMSFVFHTVYCRSEKISKLFSKLDYCGIAFLIIGSFVPWLYYGFYCSFQPKLIYMVLVIVLGTATVIVSLWDTFSEPRYRSLRAGVFVAFGLSGAIPAIHYLFVEGWFPTFYTAPFAWLCLMGVLYITGAIFYALRVPERFCPGKCDIWFNSHQIFHILVIVAACIHYHGISEMAINRLTGEDCT</sequence>
<evidence type="ECO:0000256" key="7">
    <source>
        <dbReference type="SAM" id="MobiDB-lite"/>
    </source>
</evidence>
<dbReference type="Proteomes" id="UP000887116">
    <property type="component" value="Unassembled WGS sequence"/>
</dbReference>
<dbReference type="Pfam" id="PF03006">
    <property type="entry name" value="HlyIII"/>
    <property type="match status" value="1"/>
</dbReference>
<dbReference type="InterPro" id="IPR036259">
    <property type="entry name" value="MFS_trans_sf"/>
</dbReference>
<evidence type="ECO:0000256" key="6">
    <source>
        <dbReference type="PIRSR" id="PIRSR604254-1"/>
    </source>
</evidence>
<dbReference type="GO" id="GO:0033211">
    <property type="term" value="P:adiponectin-activated signaling pathway"/>
    <property type="evidence" value="ECO:0007669"/>
    <property type="project" value="TreeGrafter"/>
</dbReference>
<keyword evidence="4 8" id="KW-1133">Transmembrane helix</keyword>
<dbReference type="SUPFAM" id="SSF103473">
    <property type="entry name" value="MFS general substrate transporter"/>
    <property type="match status" value="1"/>
</dbReference>
<accession>A0A8X6LHZ3</accession>
<feature type="binding site" evidence="6">
    <location>
        <position position="351"/>
    </location>
    <ligand>
        <name>Zn(2+)</name>
        <dbReference type="ChEBI" id="CHEBI:29105"/>
    </ligand>
</feature>
<feature type="binding site" evidence="6">
    <location>
        <position position="347"/>
    </location>
    <ligand>
        <name>Zn(2+)</name>
        <dbReference type="ChEBI" id="CHEBI:29105"/>
    </ligand>
</feature>
<feature type="binding site" evidence="6">
    <location>
        <position position="201"/>
    </location>
    <ligand>
        <name>Zn(2+)</name>
        <dbReference type="ChEBI" id="CHEBI:29105"/>
    </ligand>
</feature>
<protein>
    <submittedName>
        <fullName evidence="9">Adiponectin receptor protein</fullName>
    </submittedName>
</protein>
<keyword evidence="6" id="KW-0479">Metal-binding</keyword>
<feature type="transmembrane region" description="Helical" evidence="8">
    <location>
        <begin position="181"/>
        <end position="205"/>
    </location>
</feature>
<evidence type="ECO:0000256" key="2">
    <source>
        <dbReference type="ARBA" id="ARBA00007018"/>
    </source>
</evidence>
<dbReference type="GO" id="GO:0005886">
    <property type="term" value="C:plasma membrane"/>
    <property type="evidence" value="ECO:0007669"/>
    <property type="project" value="TreeGrafter"/>
</dbReference>
<gene>
    <name evidence="9" type="primary">AdipoR</name>
    <name evidence="9" type="ORF">TNCT_96411</name>
</gene>
<dbReference type="GO" id="GO:0038023">
    <property type="term" value="F:signaling receptor activity"/>
    <property type="evidence" value="ECO:0007669"/>
    <property type="project" value="TreeGrafter"/>
</dbReference>
<keyword evidence="5 8" id="KW-0472">Membrane</keyword>
<organism evidence="9 10">
    <name type="scientific">Trichonephila clavata</name>
    <name type="common">Joro spider</name>
    <name type="synonym">Nephila clavata</name>
    <dbReference type="NCBI Taxonomy" id="2740835"/>
    <lineage>
        <taxon>Eukaryota</taxon>
        <taxon>Metazoa</taxon>
        <taxon>Ecdysozoa</taxon>
        <taxon>Arthropoda</taxon>
        <taxon>Chelicerata</taxon>
        <taxon>Arachnida</taxon>
        <taxon>Araneae</taxon>
        <taxon>Araneomorphae</taxon>
        <taxon>Entelegynae</taxon>
        <taxon>Araneoidea</taxon>
        <taxon>Nephilidae</taxon>
        <taxon>Trichonephila</taxon>
    </lineage>
</organism>
<feature type="transmembrane region" description="Helical" evidence="8">
    <location>
        <begin position="278"/>
        <end position="298"/>
    </location>
</feature>
<dbReference type="PANTHER" id="PTHR20855:SF52">
    <property type="entry name" value="ADIPONECTIN RECEPTOR PROTEIN"/>
    <property type="match status" value="1"/>
</dbReference>
<dbReference type="OrthoDB" id="5585746at2759"/>
<name>A0A8X6LHZ3_TRICU</name>
<feature type="compositionally biased region" description="Basic and acidic residues" evidence="7">
    <location>
        <begin position="77"/>
        <end position="97"/>
    </location>
</feature>
<keyword evidence="3 8" id="KW-0812">Transmembrane</keyword>
<evidence type="ECO:0000313" key="10">
    <source>
        <dbReference type="Proteomes" id="UP000887116"/>
    </source>
</evidence>
<feature type="transmembrane region" description="Helical" evidence="8">
    <location>
        <begin position="310"/>
        <end position="329"/>
    </location>
</feature>
<keyword evidence="6" id="KW-0862">Zinc</keyword>
<evidence type="ECO:0000256" key="8">
    <source>
        <dbReference type="SAM" id="Phobius"/>
    </source>
</evidence>
<feature type="transmembrane region" description="Helical" evidence="8">
    <location>
        <begin position="150"/>
        <end position="169"/>
    </location>
</feature>
<dbReference type="GO" id="GO:0046872">
    <property type="term" value="F:metal ion binding"/>
    <property type="evidence" value="ECO:0007669"/>
    <property type="project" value="UniProtKB-KW"/>
</dbReference>
<dbReference type="InterPro" id="IPR004254">
    <property type="entry name" value="AdipoR/HlyIII-related"/>
</dbReference>
<evidence type="ECO:0000256" key="4">
    <source>
        <dbReference type="ARBA" id="ARBA00022989"/>
    </source>
</evidence>
<reference evidence="9" key="1">
    <citation type="submission" date="2020-07" db="EMBL/GenBank/DDBJ databases">
        <title>Multicomponent nature underlies the extraordinary mechanical properties of spider dragline silk.</title>
        <authorList>
            <person name="Kono N."/>
            <person name="Nakamura H."/>
            <person name="Mori M."/>
            <person name="Yoshida Y."/>
            <person name="Ohtoshi R."/>
            <person name="Malay A.D."/>
            <person name="Moran D.A.P."/>
            <person name="Tomita M."/>
            <person name="Numata K."/>
            <person name="Arakawa K."/>
        </authorList>
    </citation>
    <scope>NUCLEOTIDE SEQUENCE</scope>
</reference>
<evidence type="ECO:0000256" key="5">
    <source>
        <dbReference type="ARBA" id="ARBA00023136"/>
    </source>
</evidence>
<dbReference type="AlphaFoldDB" id="A0A8X6LHZ3"/>
<keyword evidence="10" id="KW-1185">Reference proteome</keyword>
<dbReference type="EMBL" id="BMAO01016349">
    <property type="protein sequence ID" value="GFR07944.1"/>
    <property type="molecule type" value="Genomic_DNA"/>
</dbReference>
<comment type="similarity">
    <text evidence="2">Belongs to the ADIPOR family.</text>
</comment>
<feature type="transmembrane region" description="Helical" evidence="8">
    <location>
        <begin position="217"/>
        <end position="235"/>
    </location>
</feature>